<dbReference type="PROSITE" id="PS50885">
    <property type="entry name" value="HAMP"/>
    <property type="match status" value="1"/>
</dbReference>
<comment type="catalytic activity">
    <reaction evidence="1">
        <text>ATP + protein L-histidine = ADP + protein N-phospho-L-histidine.</text>
        <dbReference type="EC" id="2.7.13.3"/>
    </reaction>
</comment>
<feature type="domain" description="HAMP" evidence="17">
    <location>
        <begin position="183"/>
        <end position="236"/>
    </location>
</feature>
<keyword evidence="7" id="KW-0808">Transferase</keyword>
<dbReference type="CDD" id="cd06225">
    <property type="entry name" value="HAMP"/>
    <property type="match status" value="1"/>
</dbReference>
<keyword evidence="11" id="KW-0067">ATP-binding</keyword>
<evidence type="ECO:0000256" key="1">
    <source>
        <dbReference type="ARBA" id="ARBA00000085"/>
    </source>
</evidence>
<dbReference type="EC" id="2.7.13.3" evidence="3"/>
<keyword evidence="5" id="KW-0997">Cell inner membrane</keyword>
<keyword evidence="12 15" id="KW-1133">Transmembrane helix</keyword>
<dbReference type="EMBL" id="PVBT01000002">
    <property type="protein sequence ID" value="PRD54968.1"/>
    <property type="molecule type" value="Genomic_DNA"/>
</dbReference>
<dbReference type="PANTHER" id="PTHR44936:SF5">
    <property type="entry name" value="SENSOR HISTIDINE KINASE ENVZ"/>
    <property type="match status" value="1"/>
</dbReference>
<keyword evidence="9" id="KW-0547">Nucleotide-binding</keyword>
<dbReference type="SMART" id="SM00388">
    <property type="entry name" value="HisKA"/>
    <property type="match status" value="1"/>
</dbReference>
<evidence type="ECO:0000256" key="10">
    <source>
        <dbReference type="ARBA" id="ARBA00022777"/>
    </source>
</evidence>
<dbReference type="InterPro" id="IPR036097">
    <property type="entry name" value="HisK_dim/P_sf"/>
</dbReference>
<gene>
    <name evidence="18" type="ORF">C5750_07135</name>
</gene>
<name>A0A2S9JP00_9HYPH</name>
<dbReference type="RefSeq" id="WP_105733198.1">
    <property type="nucleotide sequence ID" value="NZ_PVBT01000002.1"/>
</dbReference>
<dbReference type="SUPFAM" id="SSF158472">
    <property type="entry name" value="HAMP domain-like"/>
    <property type="match status" value="1"/>
</dbReference>
<dbReference type="SMART" id="SM00304">
    <property type="entry name" value="HAMP"/>
    <property type="match status" value="1"/>
</dbReference>
<dbReference type="CDD" id="cd00082">
    <property type="entry name" value="HisKA"/>
    <property type="match status" value="1"/>
</dbReference>
<evidence type="ECO:0000256" key="7">
    <source>
        <dbReference type="ARBA" id="ARBA00022679"/>
    </source>
</evidence>
<evidence type="ECO:0000256" key="2">
    <source>
        <dbReference type="ARBA" id="ARBA00004429"/>
    </source>
</evidence>
<keyword evidence="19" id="KW-1185">Reference proteome</keyword>
<evidence type="ECO:0000259" key="17">
    <source>
        <dbReference type="PROSITE" id="PS50885"/>
    </source>
</evidence>
<evidence type="ECO:0000256" key="5">
    <source>
        <dbReference type="ARBA" id="ARBA00022519"/>
    </source>
</evidence>
<dbReference type="Gene3D" id="3.30.565.10">
    <property type="entry name" value="Histidine kinase-like ATPase, C-terminal domain"/>
    <property type="match status" value="1"/>
</dbReference>
<dbReference type="InterPro" id="IPR050980">
    <property type="entry name" value="2C_sensor_his_kinase"/>
</dbReference>
<reference evidence="18 19" key="1">
    <citation type="submission" date="2018-02" db="EMBL/GenBank/DDBJ databases">
        <title>The draft genome of Phyllobacterium myrsinacearum DSM5892.</title>
        <authorList>
            <person name="Li L."/>
            <person name="Liu L."/>
            <person name="Zhang X."/>
            <person name="Wang T."/>
        </authorList>
    </citation>
    <scope>NUCLEOTIDE SEQUENCE [LARGE SCALE GENOMIC DNA]</scope>
    <source>
        <strain evidence="18 19">DSM 5892</strain>
    </source>
</reference>
<dbReference type="InterPro" id="IPR005467">
    <property type="entry name" value="His_kinase_dom"/>
</dbReference>
<keyword evidence="14 15" id="KW-0472">Membrane</keyword>
<dbReference type="PANTHER" id="PTHR44936">
    <property type="entry name" value="SENSOR PROTEIN CREC"/>
    <property type="match status" value="1"/>
</dbReference>
<keyword evidence="8 15" id="KW-0812">Transmembrane</keyword>
<dbReference type="InterPro" id="IPR003594">
    <property type="entry name" value="HATPase_dom"/>
</dbReference>
<dbReference type="InterPro" id="IPR003660">
    <property type="entry name" value="HAMP_dom"/>
</dbReference>
<evidence type="ECO:0000256" key="3">
    <source>
        <dbReference type="ARBA" id="ARBA00012438"/>
    </source>
</evidence>
<feature type="transmembrane region" description="Helical" evidence="15">
    <location>
        <begin position="12"/>
        <end position="31"/>
    </location>
</feature>
<evidence type="ECO:0000313" key="18">
    <source>
        <dbReference type="EMBL" id="PRD54968.1"/>
    </source>
</evidence>
<dbReference type="Pfam" id="PF02518">
    <property type="entry name" value="HATPase_c"/>
    <property type="match status" value="1"/>
</dbReference>
<sequence length="467" mass="51460">MFEKFKARSIRWQIVVSAIGPVLLVAFLTIITQPFTLYAPESLSYARNTALKIEMVAQQIRAASTPEQEAAILDVVSKTGLQVEEVSIAELAPVASPPVPRQDVRQIVRDNLPDTVITNFRSDTSSGRLHNVLVVGIGEDRALAFLPSPPPPASWITDKQINLILKVIVVLLPVLLLSLCAASMITAPLLRFADAAEKLRPDDGPDRPFEEEGAAEIRTLAKSLNDMRSRVRSMVHDRTQMLRAISHDLRTPLTRLRLRAERSTQPELRAAILTDIAVLSDMIEDTLTYLNKGMVTEKLLNVDLPSLLGTVCSDFSDMSHNLKYAGPERFAYRCKPRSLARAVTNLVENSTKFAKRISVTLSVIESGTVRISVVDDGPGLPANLRTRVLEPFFKGDIARTSADRSGFGLGLSIVDDIVRAHGGKIELLNVKPHGLNAQIDLPAQNTMPAGQMRTKFLDHVQQHNQRV</sequence>
<keyword evidence="4" id="KW-1003">Cell membrane</keyword>
<dbReference type="PRINTS" id="PR00344">
    <property type="entry name" value="BCTRLSENSOR"/>
</dbReference>
<evidence type="ECO:0000256" key="12">
    <source>
        <dbReference type="ARBA" id="ARBA00022989"/>
    </source>
</evidence>
<dbReference type="AlphaFoldDB" id="A0A2S9JP00"/>
<evidence type="ECO:0000313" key="19">
    <source>
        <dbReference type="Proteomes" id="UP000238563"/>
    </source>
</evidence>
<keyword evidence="6" id="KW-0597">Phosphoprotein</keyword>
<evidence type="ECO:0000256" key="14">
    <source>
        <dbReference type="ARBA" id="ARBA00023136"/>
    </source>
</evidence>
<evidence type="ECO:0000256" key="8">
    <source>
        <dbReference type="ARBA" id="ARBA00022692"/>
    </source>
</evidence>
<dbReference type="GO" id="GO:0000155">
    <property type="term" value="F:phosphorelay sensor kinase activity"/>
    <property type="evidence" value="ECO:0007669"/>
    <property type="project" value="InterPro"/>
</dbReference>
<accession>A0A2S9JP00</accession>
<dbReference type="Pfam" id="PF00512">
    <property type="entry name" value="HisKA"/>
    <property type="match status" value="1"/>
</dbReference>
<feature type="domain" description="Histidine kinase" evidence="16">
    <location>
        <begin position="244"/>
        <end position="445"/>
    </location>
</feature>
<dbReference type="GO" id="GO:0005886">
    <property type="term" value="C:plasma membrane"/>
    <property type="evidence" value="ECO:0007669"/>
    <property type="project" value="UniProtKB-SubCell"/>
</dbReference>
<dbReference type="InterPro" id="IPR004358">
    <property type="entry name" value="Sig_transdc_His_kin-like_C"/>
</dbReference>
<keyword evidence="13" id="KW-0902">Two-component regulatory system</keyword>
<dbReference type="Gene3D" id="1.10.287.130">
    <property type="match status" value="1"/>
</dbReference>
<proteinExistence type="predicted"/>
<organism evidence="18 19">
    <name type="scientific">Phyllobacterium myrsinacearum</name>
    <dbReference type="NCBI Taxonomy" id="28101"/>
    <lineage>
        <taxon>Bacteria</taxon>
        <taxon>Pseudomonadati</taxon>
        <taxon>Pseudomonadota</taxon>
        <taxon>Alphaproteobacteria</taxon>
        <taxon>Hyphomicrobiales</taxon>
        <taxon>Phyllobacteriaceae</taxon>
        <taxon>Phyllobacterium</taxon>
    </lineage>
</organism>
<dbReference type="CDD" id="cd00075">
    <property type="entry name" value="HATPase"/>
    <property type="match status" value="1"/>
</dbReference>
<dbReference type="SUPFAM" id="SSF47384">
    <property type="entry name" value="Homodimeric domain of signal transducing histidine kinase"/>
    <property type="match status" value="1"/>
</dbReference>
<dbReference type="SMART" id="SM00387">
    <property type="entry name" value="HATPase_c"/>
    <property type="match status" value="1"/>
</dbReference>
<dbReference type="GO" id="GO:0005524">
    <property type="term" value="F:ATP binding"/>
    <property type="evidence" value="ECO:0007669"/>
    <property type="project" value="UniProtKB-KW"/>
</dbReference>
<dbReference type="Pfam" id="PF00672">
    <property type="entry name" value="HAMP"/>
    <property type="match status" value="1"/>
</dbReference>
<dbReference type="PROSITE" id="PS50109">
    <property type="entry name" value="HIS_KIN"/>
    <property type="match status" value="1"/>
</dbReference>
<dbReference type="SUPFAM" id="SSF55874">
    <property type="entry name" value="ATPase domain of HSP90 chaperone/DNA topoisomerase II/histidine kinase"/>
    <property type="match status" value="1"/>
</dbReference>
<keyword evidence="10 18" id="KW-0418">Kinase</keyword>
<dbReference type="InterPro" id="IPR036890">
    <property type="entry name" value="HATPase_C_sf"/>
</dbReference>
<comment type="caution">
    <text evidence="18">The sequence shown here is derived from an EMBL/GenBank/DDBJ whole genome shotgun (WGS) entry which is preliminary data.</text>
</comment>
<evidence type="ECO:0000256" key="11">
    <source>
        <dbReference type="ARBA" id="ARBA00022840"/>
    </source>
</evidence>
<evidence type="ECO:0000256" key="6">
    <source>
        <dbReference type="ARBA" id="ARBA00022553"/>
    </source>
</evidence>
<protein>
    <recommendedName>
        <fullName evidence="3">histidine kinase</fullName>
        <ecNumber evidence="3">2.7.13.3</ecNumber>
    </recommendedName>
</protein>
<dbReference type="InterPro" id="IPR003661">
    <property type="entry name" value="HisK_dim/P_dom"/>
</dbReference>
<dbReference type="Proteomes" id="UP000238563">
    <property type="component" value="Unassembled WGS sequence"/>
</dbReference>
<evidence type="ECO:0000256" key="4">
    <source>
        <dbReference type="ARBA" id="ARBA00022475"/>
    </source>
</evidence>
<comment type="subcellular location">
    <subcellularLocation>
        <location evidence="2">Cell inner membrane</location>
        <topology evidence="2">Multi-pass membrane protein</topology>
    </subcellularLocation>
</comment>
<feature type="transmembrane region" description="Helical" evidence="15">
    <location>
        <begin position="163"/>
        <end position="190"/>
    </location>
</feature>
<evidence type="ECO:0000256" key="13">
    <source>
        <dbReference type="ARBA" id="ARBA00023012"/>
    </source>
</evidence>
<dbReference type="OrthoDB" id="9804645at2"/>
<evidence type="ECO:0000256" key="9">
    <source>
        <dbReference type="ARBA" id="ARBA00022741"/>
    </source>
</evidence>
<evidence type="ECO:0000259" key="16">
    <source>
        <dbReference type="PROSITE" id="PS50109"/>
    </source>
</evidence>
<evidence type="ECO:0000256" key="15">
    <source>
        <dbReference type="SAM" id="Phobius"/>
    </source>
</evidence>